<feature type="compositionally biased region" description="Basic residues" evidence="1">
    <location>
        <begin position="96"/>
        <end position="109"/>
    </location>
</feature>
<feature type="compositionally biased region" description="Polar residues" evidence="1">
    <location>
        <begin position="137"/>
        <end position="146"/>
    </location>
</feature>
<evidence type="ECO:0000313" key="2">
    <source>
        <dbReference type="EMBL" id="KAJ2784175.1"/>
    </source>
</evidence>
<dbReference type="EMBL" id="JANBUL010000032">
    <property type="protein sequence ID" value="KAJ2784175.1"/>
    <property type="molecule type" value="Genomic_DNA"/>
</dbReference>
<feature type="region of interest" description="Disordered" evidence="1">
    <location>
        <begin position="1"/>
        <end position="165"/>
    </location>
</feature>
<feature type="compositionally biased region" description="Pro residues" evidence="1">
    <location>
        <begin position="59"/>
        <end position="80"/>
    </location>
</feature>
<proteinExistence type="predicted"/>
<feature type="compositionally biased region" description="Low complexity" evidence="1">
    <location>
        <begin position="81"/>
        <end position="93"/>
    </location>
</feature>
<accession>A0A9W8HK70</accession>
<protein>
    <submittedName>
        <fullName evidence="2">Uncharacterized protein</fullName>
    </submittedName>
</protein>
<dbReference type="AlphaFoldDB" id="A0A9W8HK70"/>
<dbReference type="OrthoDB" id="5565855at2759"/>
<gene>
    <name evidence="2" type="ORF">H4R18_001302</name>
</gene>
<sequence>MSAIELPTTTRRSLRFKRFSWNRADDGSFPPIDASRSSAQKRAGPAADPPVGAKSAPEPQKPAAPKPAAPKPADPKPPAAAPAADAGAADAAPGLSKRHSKQQAKKRKNVYLGPSWDDEAGTLPTSARADDLDFDSLLSQVQSQRQDGAPADADQSKRNKTEAEA</sequence>
<feature type="compositionally biased region" description="Basic and acidic residues" evidence="1">
    <location>
        <begin position="154"/>
        <end position="165"/>
    </location>
</feature>
<reference evidence="2" key="1">
    <citation type="submission" date="2022-07" db="EMBL/GenBank/DDBJ databases">
        <title>Phylogenomic reconstructions and comparative analyses of Kickxellomycotina fungi.</title>
        <authorList>
            <person name="Reynolds N.K."/>
            <person name="Stajich J.E."/>
            <person name="Barry K."/>
            <person name="Grigoriev I.V."/>
            <person name="Crous P."/>
            <person name="Smith M.E."/>
        </authorList>
    </citation>
    <scope>NUCLEOTIDE SEQUENCE</scope>
    <source>
        <strain evidence="2">NBRC 105414</strain>
    </source>
</reference>
<dbReference type="Proteomes" id="UP001140217">
    <property type="component" value="Unassembled WGS sequence"/>
</dbReference>
<keyword evidence="3" id="KW-1185">Reference proteome</keyword>
<evidence type="ECO:0000256" key="1">
    <source>
        <dbReference type="SAM" id="MobiDB-lite"/>
    </source>
</evidence>
<organism evidence="2 3">
    <name type="scientific">Coemansia javaensis</name>
    <dbReference type="NCBI Taxonomy" id="2761396"/>
    <lineage>
        <taxon>Eukaryota</taxon>
        <taxon>Fungi</taxon>
        <taxon>Fungi incertae sedis</taxon>
        <taxon>Zoopagomycota</taxon>
        <taxon>Kickxellomycotina</taxon>
        <taxon>Kickxellomycetes</taxon>
        <taxon>Kickxellales</taxon>
        <taxon>Kickxellaceae</taxon>
        <taxon>Coemansia</taxon>
    </lineage>
</organism>
<comment type="caution">
    <text evidence="2">The sequence shown here is derived from an EMBL/GenBank/DDBJ whole genome shotgun (WGS) entry which is preliminary data.</text>
</comment>
<evidence type="ECO:0000313" key="3">
    <source>
        <dbReference type="Proteomes" id="UP001140217"/>
    </source>
</evidence>
<name>A0A9W8HK70_9FUNG</name>